<keyword evidence="2" id="KW-0472">Membrane</keyword>
<evidence type="ECO:0000256" key="2">
    <source>
        <dbReference type="SAM" id="Phobius"/>
    </source>
</evidence>
<keyword evidence="4" id="KW-1185">Reference proteome</keyword>
<sequence length="1094" mass="125255">MVGVTTEASWDFLHVNCMQLSKFSFEVSSPLLTHVCLVFLSSYYLSFIYFFPVFLCLCLCFVLFSSCKSHFSSTGDYLLSHFQTPKTVLLCSTMCVCTRTFMVFISLKAIGPHSKKSIWNLLWLFDPIQFVSRWKQSCPELFPKGKWWMDANDTIPCGHPFWELALSWRANFCYFKESVKVRFSLRKQRAGTLEQKIRKRKSSMKRDEETNSGNVRVSPDRRQEIEMTQGNEKEVKDEVEGSLVDMIEVERKGITRKSHVKNRKIPNTLKIGGYFERDHKHSMAIFKHDILYKNEQQGVAVFQNNILLCQLSPKGLGIFKIKCQDLIIKAVQVFWAKFLLCQDLWPHNFLMRTTLKFCKQKFKNLIIDVYTYFGPNSYFSKIHGTHKVLINANYGLQICKQCLLPLDYAIELNQFSSLTCTHVHCAKFLLFQNLCNFLMNLHTVKILALYYKQITSYAHVYISYSNPISPKYLHINISKTAYQTVSSKFMPVCTFPTITQFAQTRQYPPNYFPCCQKFQNKSQFLPMYQSKIIPTGESTLANLAIWWRDSRGLTRVPTRAFHFIFILIRKASDSQMGAGCGRSWRNDSQNGRLGVGPRIFGSVSPSPILNNSEKKYTACSGRYIGRNGMNFESSKQVGGLWTQCPPLKNHQVCWHCVGQSCLPLGDLVKLGFGNGLIRVPGVKILCGHCKSSRDCKSRQRAGVVLLTCVGTRGSNWSDMHKNRGSIPWRPLATDISRMLLPTLVTVALQCAAFLSAAYIRKVELGQGFPAQLHSAPGRTTLTPHPNQRAGVLTFGPFPSSVLDHLAREMIRLTIIPSPKPTGFRIPQYIRPSGYLIPAFLSKCCADQTPTAARVLRGRLWSDEYKRLTINFCSIRWDHYEGLESSHAAPPSLGKRKRPLDIPQGREMTLNGLKRWPADPELELKFSQSDNWEWKHHAINGADLTLGQPNRHALTWTICFDYRCASLECFHQGVRTGNSKNEDSPITNFRSVYVLITINRRDTVPAIAPAQDIRPGSHTHQGFQFWEVYRREKSVTKRKISRVFLLCCQIATIHRQAHIGRAPWNPKFYREGPKVWQPSGRCSMLSTYQVDTWKP</sequence>
<reference evidence="3 4" key="1">
    <citation type="submission" date="2015-08" db="EMBL/GenBank/DDBJ databases">
        <title>Next Generation Sequencing and Analysis of the Genome of Puccinia sorghi L Schw, the Causal Agent of Maize Common Rust.</title>
        <authorList>
            <person name="Rochi L."/>
            <person name="Burguener G."/>
            <person name="Darino M."/>
            <person name="Turjanski A."/>
            <person name="Kreff E."/>
            <person name="Dieguez M.J."/>
            <person name="Sacco F."/>
        </authorList>
    </citation>
    <scope>NUCLEOTIDE SEQUENCE [LARGE SCALE GENOMIC DNA]</scope>
    <source>
        <strain evidence="3 4">RO10H11247</strain>
    </source>
</reference>
<keyword evidence="2" id="KW-0812">Transmembrane</keyword>
<organism evidence="3 4">
    <name type="scientific">Puccinia sorghi</name>
    <dbReference type="NCBI Taxonomy" id="27349"/>
    <lineage>
        <taxon>Eukaryota</taxon>
        <taxon>Fungi</taxon>
        <taxon>Dikarya</taxon>
        <taxon>Basidiomycota</taxon>
        <taxon>Pucciniomycotina</taxon>
        <taxon>Pucciniomycetes</taxon>
        <taxon>Pucciniales</taxon>
        <taxon>Pucciniaceae</taxon>
        <taxon>Puccinia</taxon>
    </lineage>
</organism>
<feature type="region of interest" description="Disordered" evidence="1">
    <location>
        <begin position="194"/>
        <end position="232"/>
    </location>
</feature>
<evidence type="ECO:0000313" key="4">
    <source>
        <dbReference type="Proteomes" id="UP000037035"/>
    </source>
</evidence>
<accession>A0A0L6V9X0</accession>
<name>A0A0L6V9X0_9BASI</name>
<dbReference type="EMBL" id="LAVV01006969">
    <property type="protein sequence ID" value="KNZ57596.1"/>
    <property type="molecule type" value="Genomic_DNA"/>
</dbReference>
<dbReference type="VEuPathDB" id="FungiDB:VP01_2119g3"/>
<evidence type="ECO:0000313" key="3">
    <source>
        <dbReference type="EMBL" id="KNZ57596.1"/>
    </source>
</evidence>
<gene>
    <name evidence="3" type="ORF">VP01_2119g3</name>
</gene>
<feature type="transmembrane region" description="Helical" evidence="2">
    <location>
        <begin position="88"/>
        <end position="107"/>
    </location>
</feature>
<dbReference type="AlphaFoldDB" id="A0A0L6V9X0"/>
<feature type="transmembrane region" description="Helical" evidence="2">
    <location>
        <begin position="47"/>
        <end position="67"/>
    </location>
</feature>
<proteinExistence type="predicted"/>
<keyword evidence="2" id="KW-1133">Transmembrane helix</keyword>
<comment type="caution">
    <text evidence="3">The sequence shown here is derived from an EMBL/GenBank/DDBJ whole genome shotgun (WGS) entry which is preliminary data.</text>
</comment>
<dbReference type="Proteomes" id="UP000037035">
    <property type="component" value="Unassembled WGS sequence"/>
</dbReference>
<evidence type="ECO:0000256" key="1">
    <source>
        <dbReference type="SAM" id="MobiDB-lite"/>
    </source>
</evidence>
<feature type="compositionally biased region" description="Basic and acidic residues" evidence="1">
    <location>
        <begin position="218"/>
        <end position="232"/>
    </location>
</feature>
<protein>
    <submittedName>
        <fullName evidence="3">Uncharacterized protein</fullName>
    </submittedName>
</protein>